<comment type="caution">
    <text evidence="2">The sequence shown here is derived from an EMBL/GenBank/DDBJ whole genome shotgun (WGS) entry which is preliminary data.</text>
</comment>
<organism evidence="2 3">
    <name type="scientific">Streptomyces cinnamoneus</name>
    <name type="common">Streptoverticillium cinnamoneum</name>
    <dbReference type="NCBI Taxonomy" id="53446"/>
    <lineage>
        <taxon>Bacteria</taxon>
        <taxon>Bacillati</taxon>
        <taxon>Actinomycetota</taxon>
        <taxon>Actinomycetes</taxon>
        <taxon>Kitasatosporales</taxon>
        <taxon>Streptomycetaceae</taxon>
        <taxon>Streptomyces</taxon>
        <taxon>Streptomyces cinnamoneus group</taxon>
    </lineage>
</organism>
<protein>
    <recommendedName>
        <fullName evidence="4">DUF1269 domain-containing protein</fullName>
    </recommendedName>
</protein>
<accession>A0A2G1XIZ2</accession>
<gene>
    <name evidence="2" type="ORF">BLA24_15670</name>
</gene>
<evidence type="ECO:0000313" key="3">
    <source>
        <dbReference type="Proteomes" id="UP000222531"/>
    </source>
</evidence>
<feature type="compositionally biased region" description="Gly residues" evidence="1">
    <location>
        <begin position="171"/>
        <end position="185"/>
    </location>
</feature>
<name>A0A2G1XIZ2_STRCJ</name>
<evidence type="ECO:0000313" key="2">
    <source>
        <dbReference type="EMBL" id="PHQ51193.1"/>
    </source>
</evidence>
<evidence type="ECO:0008006" key="4">
    <source>
        <dbReference type="Google" id="ProtNLM"/>
    </source>
</evidence>
<evidence type="ECO:0000256" key="1">
    <source>
        <dbReference type="SAM" id="MobiDB-lite"/>
    </source>
</evidence>
<feature type="region of interest" description="Disordered" evidence="1">
    <location>
        <begin position="164"/>
        <end position="199"/>
    </location>
</feature>
<dbReference type="RefSeq" id="WP_099199564.1">
    <property type="nucleotide sequence ID" value="NZ_JBIRXA010000004.1"/>
</dbReference>
<dbReference type="OrthoDB" id="4222044at2"/>
<dbReference type="EMBL" id="NHZO01000147">
    <property type="protein sequence ID" value="PHQ51193.1"/>
    <property type="molecule type" value="Genomic_DNA"/>
</dbReference>
<dbReference type="AlphaFoldDB" id="A0A2G1XIZ2"/>
<reference evidence="2 3" key="1">
    <citation type="journal article" date="2017" name="Biochemistry">
        <title>Identification of the Biosynthetic Pathway for the Antibiotic Bicyclomycin.</title>
        <authorList>
            <person name="Patteson J."/>
            <person name="Cai W."/>
            <person name="Johnson R.A."/>
            <person name="Santa Maria K."/>
            <person name="Li B."/>
        </authorList>
    </citation>
    <scope>NUCLEOTIDE SEQUENCE [LARGE SCALE GENOMIC DNA]</scope>
    <source>
        <strain evidence="2 3">ATCC 21532</strain>
    </source>
</reference>
<proteinExistence type="predicted"/>
<sequence>MNDNVLFLNAGSPRKGHRALDALRRAHADGAVTLREGTVIARDAEGALDFPDAADNTGTAPAFAMGGLLGGLLGILGGPLGVLVGFGAGGLIGGLHDVRQATASNAALEMLAAEVPPGSTVLMAEVREEDPAAVDEALAPFGEVRRYPAERVRAEVEAAIAAGRGDAHDAGGAGASGTPRGGAPGGTSDAAPGSTPGGG</sequence>
<keyword evidence="3" id="KW-1185">Reference proteome</keyword>
<dbReference type="Proteomes" id="UP000222531">
    <property type="component" value="Unassembled WGS sequence"/>
</dbReference>